<accession>F8NEJ6</accession>
<dbReference type="OrthoDB" id="3239511at2759"/>
<reference evidence="1" key="1">
    <citation type="submission" date="2011-04" db="EMBL/GenBank/DDBJ databases">
        <title>Evolution of plant cell wall degrading machinery underlies the functional diversity of forest fungi.</title>
        <authorList>
            <consortium name="US DOE Joint Genome Institute (JGI-PGF)"/>
            <person name="Eastwood D.C."/>
            <person name="Floudas D."/>
            <person name="Binder M."/>
            <person name="Majcherczyk A."/>
            <person name="Schneider P."/>
            <person name="Aerts A."/>
            <person name="Asiegbu F.O."/>
            <person name="Baker S.E."/>
            <person name="Barry K."/>
            <person name="Bendiksby M."/>
            <person name="Blumentritt M."/>
            <person name="Coutinho P.M."/>
            <person name="Cullen D."/>
            <person name="Cullen D."/>
            <person name="Gathman A."/>
            <person name="Goodell B."/>
            <person name="Henrissat B."/>
            <person name="Ihrmark K."/>
            <person name="Kauserud H."/>
            <person name="Kohler A."/>
            <person name="LaButti K."/>
            <person name="Lapidus A."/>
            <person name="Lavin J.L."/>
            <person name="Lee Y.-H."/>
            <person name="Lindquist E."/>
            <person name="Lilly W."/>
            <person name="Lucas S."/>
            <person name="Morin E."/>
            <person name="Murat C."/>
            <person name="Oguiza J.A."/>
            <person name="Park J."/>
            <person name="Pisabarro A.G."/>
            <person name="Riley R."/>
            <person name="Rosling A."/>
            <person name="Salamov A."/>
            <person name="Schmidt O."/>
            <person name="Schmutz J."/>
            <person name="Skrede I."/>
            <person name="Stenlid J."/>
            <person name="Wiebenga A."/>
            <person name="Xie X."/>
            <person name="Kues U."/>
            <person name="Hibbett D.S."/>
            <person name="Hoffmeister D."/>
            <person name="Hogberg N."/>
            <person name="Martin F."/>
            <person name="Grigoriev I.V."/>
            <person name="Watkinson S.C."/>
        </authorList>
    </citation>
    <scope>NUCLEOTIDE SEQUENCE</scope>
    <source>
        <strain evidence="1">S7.9</strain>
    </source>
</reference>
<dbReference type="RefSeq" id="XP_007312514.1">
    <property type="nucleotide sequence ID" value="XM_007312452.1"/>
</dbReference>
<name>F8NEJ6_SERL9</name>
<dbReference type="GeneID" id="18812449"/>
<dbReference type="Pfam" id="PF03142">
    <property type="entry name" value="Chitin_synth_2"/>
    <property type="match status" value="1"/>
</dbReference>
<dbReference type="KEGG" id="sla:SERLADRAFT_404715"/>
<gene>
    <name evidence="1" type="ORF">SERLADRAFT_404715</name>
</gene>
<protein>
    <submittedName>
        <fullName evidence="1">Uncharacterized protein</fullName>
    </submittedName>
</protein>
<evidence type="ECO:0000313" key="1">
    <source>
        <dbReference type="EMBL" id="EGO30630.1"/>
    </source>
</evidence>
<dbReference type="Proteomes" id="UP000008064">
    <property type="component" value="Unassembled WGS sequence"/>
</dbReference>
<dbReference type="HOGENOM" id="CLU_915751_0_0_1"/>
<organism>
    <name type="scientific">Serpula lacrymans var. lacrymans (strain S7.9)</name>
    <name type="common">Dry rot fungus</name>
    <dbReference type="NCBI Taxonomy" id="578457"/>
    <lineage>
        <taxon>Eukaryota</taxon>
        <taxon>Fungi</taxon>
        <taxon>Dikarya</taxon>
        <taxon>Basidiomycota</taxon>
        <taxon>Agaricomycotina</taxon>
        <taxon>Agaricomycetes</taxon>
        <taxon>Agaricomycetidae</taxon>
        <taxon>Boletales</taxon>
        <taxon>Coniophorineae</taxon>
        <taxon>Serpulaceae</taxon>
        <taxon>Serpula</taxon>
    </lineage>
</organism>
<proteinExistence type="predicted"/>
<dbReference type="AlphaFoldDB" id="F8NEJ6"/>
<sequence>MYVWCKAILFHLVLEDETHKGKTTFANFKNIVWHKAFLKILESIEPLSKTGYWHKDIIDHIQNNMQWPQHKGESPNLYAQFVWFQKQNYLTRPMEAEKEEILKSQGLWPVNGLDSTTWVKYMGSMNALDMLFPALSLLKLASQLSVHVQAIVVYFNSPMNPMELEMYHQIKNAIGVNPTFYESLFTVNANTAVELLSVNCLISTSVSVLNMCYIQIHKVLQDDSQQEVHNLGELIFLVDSIYFFAFHHYGGFVLNFDPVCYGCIYCLTHYKWRYVRRWTTSYGVLPVWCWGEGKFDPHLIFLKT</sequence>
<dbReference type="EMBL" id="GL945428">
    <property type="protein sequence ID" value="EGO30630.1"/>
    <property type="molecule type" value="Genomic_DNA"/>
</dbReference>